<accession>A0A0L0FJZ8</accession>
<dbReference type="RefSeq" id="XP_014150275.1">
    <property type="nucleotide sequence ID" value="XM_014294800.1"/>
</dbReference>
<proteinExistence type="predicted"/>
<evidence type="ECO:0000313" key="2">
    <source>
        <dbReference type="EMBL" id="KNC76373.1"/>
    </source>
</evidence>
<dbReference type="AlphaFoldDB" id="A0A0L0FJZ8"/>
<gene>
    <name evidence="2" type="ORF">SARC_11123</name>
</gene>
<sequence>MNIGLSKESLVAALSEASCLVNHTLLMQLLPSICSNTILPSTVIRLLSLESCSTIYHNVTVKETLENYNDCVGVNYNHFVSLMRQSSTQTKVIEPTPAVASVGMHFRWGDVRNKETKILDSATPVNKRGISVRSINQIWHNIEFVNCGGVEVKLYMQAHIPIKKGTFHFNYTVVDGNDWADLIDYQTNDIFIQGKSSWGIMGAFVNTGKVVSRHPQTQSTQTQSNMSSNIGKG</sequence>
<evidence type="ECO:0000313" key="3">
    <source>
        <dbReference type="Proteomes" id="UP000054560"/>
    </source>
</evidence>
<feature type="region of interest" description="Disordered" evidence="1">
    <location>
        <begin position="213"/>
        <end position="233"/>
    </location>
</feature>
<feature type="compositionally biased region" description="Low complexity" evidence="1">
    <location>
        <begin position="216"/>
        <end position="233"/>
    </location>
</feature>
<dbReference type="EMBL" id="KQ243135">
    <property type="protein sequence ID" value="KNC76373.1"/>
    <property type="molecule type" value="Genomic_DNA"/>
</dbReference>
<name>A0A0L0FJZ8_9EUKA</name>
<dbReference type="Proteomes" id="UP000054560">
    <property type="component" value="Unassembled WGS sequence"/>
</dbReference>
<evidence type="ECO:0000256" key="1">
    <source>
        <dbReference type="SAM" id="MobiDB-lite"/>
    </source>
</evidence>
<organism evidence="2 3">
    <name type="scientific">Sphaeroforma arctica JP610</name>
    <dbReference type="NCBI Taxonomy" id="667725"/>
    <lineage>
        <taxon>Eukaryota</taxon>
        <taxon>Ichthyosporea</taxon>
        <taxon>Ichthyophonida</taxon>
        <taxon>Sphaeroforma</taxon>
    </lineage>
</organism>
<reference evidence="2 3" key="1">
    <citation type="submission" date="2011-02" db="EMBL/GenBank/DDBJ databases">
        <title>The Genome Sequence of Sphaeroforma arctica JP610.</title>
        <authorList>
            <consortium name="The Broad Institute Genome Sequencing Platform"/>
            <person name="Russ C."/>
            <person name="Cuomo C."/>
            <person name="Young S.K."/>
            <person name="Zeng Q."/>
            <person name="Gargeya S."/>
            <person name="Alvarado L."/>
            <person name="Berlin A."/>
            <person name="Chapman S.B."/>
            <person name="Chen Z."/>
            <person name="Freedman E."/>
            <person name="Gellesch M."/>
            <person name="Goldberg J."/>
            <person name="Griggs A."/>
            <person name="Gujja S."/>
            <person name="Heilman E."/>
            <person name="Heiman D."/>
            <person name="Howarth C."/>
            <person name="Mehta T."/>
            <person name="Neiman D."/>
            <person name="Pearson M."/>
            <person name="Roberts A."/>
            <person name="Saif S."/>
            <person name="Shea T."/>
            <person name="Shenoy N."/>
            <person name="Sisk P."/>
            <person name="Stolte C."/>
            <person name="Sykes S."/>
            <person name="White J."/>
            <person name="Yandava C."/>
            <person name="Burger G."/>
            <person name="Gray M.W."/>
            <person name="Holland P.W.H."/>
            <person name="King N."/>
            <person name="Lang F.B.F."/>
            <person name="Roger A.J."/>
            <person name="Ruiz-Trillo I."/>
            <person name="Haas B."/>
            <person name="Nusbaum C."/>
            <person name="Birren B."/>
        </authorList>
    </citation>
    <scope>NUCLEOTIDE SEQUENCE [LARGE SCALE GENOMIC DNA]</scope>
    <source>
        <strain evidence="2 3">JP610</strain>
    </source>
</reference>
<keyword evidence="3" id="KW-1185">Reference proteome</keyword>
<dbReference type="GeneID" id="25911627"/>
<protein>
    <submittedName>
        <fullName evidence="2">Uncharacterized protein</fullName>
    </submittedName>
</protein>